<dbReference type="OrthoDB" id="4067243at2759"/>
<evidence type="ECO:0000256" key="1">
    <source>
        <dbReference type="SAM" id="SignalP"/>
    </source>
</evidence>
<evidence type="ECO:0000313" key="3">
    <source>
        <dbReference type="EMBL" id="EEQ41486.1"/>
    </source>
</evidence>
<feature type="domain" description="Secreted protein CSS2 C-terminal" evidence="2">
    <location>
        <begin position="101"/>
        <end position="207"/>
    </location>
</feature>
<dbReference type="HOGENOM" id="CLU_1214597_0_0_1"/>
<evidence type="ECO:0000313" key="4">
    <source>
        <dbReference type="Proteomes" id="UP000007703"/>
    </source>
</evidence>
<dbReference type="EMBL" id="CH408083">
    <property type="protein sequence ID" value="EEQ41486.1"/>
    <property type="molecule type" value="Genomic_DNA"/>
</dbReference>
<dbReference type="Pfam" id="PF20521">
    <property type="entry name" value="DUF6736"/>
    <property type="match status" value="1"/>
</dbReference>
<dbReference type="VEuPathDB" id="FungiDB:CLUG_05614"/>
<feature type="signal peptide" evidence="1">
    <location>
        <begin position="1"/>
        <end position="20"/>
    </location>
</feature>
<dbReference type="InParanoid" id="C4YBN6"/>
<evidence type="ECO:0000259" key="2">
    <source>
        <dbReference type="Pfam" id="PF20521"/>
    </source>
</evidence>
<sequence>MRMKLTLVFLSFFGTGFCFASPIVFGDASDTVPPIVLEDTDGNSITSMYISIDLDRYVKIPEWEVDQTDCWLNVSYIPMGNVITPTMKVSRDESRSLANYVTWVDGTGDCSDTSVGLPYSAWDIGHNIWLHSKSRDCGIKLGQANSFYWKYWANCGDYNTIADQKTISGAIMDVIGRLQGDLMCNNYCISLSKGEAWLGTLVVGPTSTAWRTLCVGAYTGEWNNGCYSLNWPCSCWS</sequence>
<dbReference type="OMA" id="NIIAKTH"/>
<accession>C4YBN6</accession>
<reference evidence="3 4" key="1">
    <citation type="journal article" date="2009" name="Nature">
        <title>Evolution of pathogenicity and sexual reproduction in eight Candida genomes.</title>
        <authorList>
            <person name="Butler G."/>
            <person name="Rasmussen M.D."/>
            <person name="Lin M.F."/>
            <person name="Santos M.A."/>
            <person name="Sakthikumar S."/>
            <person name="Munro C.A."/>
            <person name="Rheinbay E."/>
            <person name="Grabherr M."/>
            <person name="Forche A."/>
            <person name="Reedy J.L."/>
            <person name="Agrafioti I."/>
            <person name="Arnaud M.B."/>
            <person name="Bates S."/>
            <person name="Brown A.J."/>
            <person name="Brunke S."/>
            <person name="Costanzo M.C."/>
            <person name="Fitzpatrick D.A."/>
            <person name="de Groot P.W."/>
            <person name="Harris D."/>
            <person name="Hoyer L.L."/>
            <person name="Hube B."/>
            <person name="Klis F.M."/>
            <person name="Kodira C."/>
            <person name="Lennard N."/>
            <person name="Logue M.E."/>
            <person name="Martin R."/>
            <person name="Neiman A.M."/>
            <person name="Nikolaou E."/>
            <person name="Quail M.A."/>
            <person name="Quinn J."/>
            <person name="Santos M.C."/>
            <person name="Schmitzberger F.F."/>
            <person name="Sherlock G."/>
            <person name="Shah P."/>
            <person name="Silverstein K.A."/>
            <person name="Skrzypek M.S."/>
            <person name="Soll D."/>
            <person name="Staggs R."/>
            <person name="Stansfield I."/>
            <person name="Stumpf M.P."/>
            <person name="Sudbery P.E."/>
            <person name="Srikantha T."/>
            <person name="Zeng Q."/>
            <person name="Berman J."/>
            <person name="Berriman M."/>
            <person name="Heitman J."/>
            <person name="Gow N.A."/>
            <person name="Lorenz M.C."/>
            <person name="Birren B.W."/>
            <person name="Kellis M."/>
            <person name="Cuomo C.A."/>
        </authorList>
    </citation>
    <scope>NUCLEOTIDE SEQUENCE [LARGE SCALE GENOMIC DNA]</scope>
    <source>
        <strain evidence="3 4">ATCC 42720</strain>
    </source>
</reference>
<dbReference type="Proteomes" id="UP000007703">
    <property type="component" value="Unassembled WGS sequence"/>
</dbReference>
<gene>
    <name evidence="3" type="ORF">CLUG_05614</name>
</gene>
<name>C4YBN6_CLAL4</name>
<organism evidence="3 4">
    <name type="scientific">Clavispora lusitaniae (strain ATCC 42720)</name>
    <name type="common">Yeast</name>
    <name type="synonym">Candida lusitaniae</name>
    <dbReference type="NCBI Taxonomy" id="306902"/>
    <lineage>
        <taxon>Eukaryota</taxon>
        <taxon>Fungi</taxon>
        <taxon>Dikarya</taxon>
        <taxon>Ascomycota</taxon>
        <taxon>Saccharomycotina</taxon>
        <taxon>Pichiomycetes</taxon>
        <taxon>Metschnikowiaceae</taxon>
        <taxon>Clavispora</taxon>
    </lineage>
</organism>
<dbReference type="KEGG" id="clu:CLUG_05614"/>
<dbReference type="InterPro" id="IPR046624">
    <property type="entry name" value="CSS2_C"/>
</dbReference>
<dbReference type="AlphaFoldDB" id="C4YBN6"/>
<protein>
    <recommendedName>
        <fullName evidence="2">Secreted protein CSS2 C-terminal domain-containing protein</fullName>
    </recommendedName>
</protein>
<dbReference type="GeneID" id="8494837"/>
<proteinExistence type="predicted"/>
<feature type="chain" id="PRO_5002944111" description="Secreted protein CSS2 C-terminal domain-containing protein" evidence="1">
    <location>
        <begin position="21"/>
        <end position="237"/>
    </location>
</feature>
<keyword evidence="1" id="KW-0732">Signal</keyword>